<sequence>GGRGQDVRSGAGAPSSLPSPVPPPCQRRVSQASGTCQVDVGSARAMADALESIRRSGRYLRHDWTVRVNPDAVFLPGRLKHRLRALHPPAGEAVYIQSWERLSQFGAALTVFNTQALEVYFERGSVCARRISRQSGKDTFVRECLDSLGALELVDAALVLSSSPLGAHACKHNKTCEFDHVDTSVCADIRPVAFSAYKEEAWDRCLAVAMAGLVSRA</sequence>
<evidence type="ECO:0000313" key="3">
    <source>
        <dbReference type="Proteomes" id="UP001189429"/>
    </source>
</evidence>
<reference evidence="2" key="1">
    <citation type="submission" date="2023-10" db="EMBL/GenBank/DDBJ databases">
        <authorList>
            <person name="Chen Y."/>
            <person name="Shah S."/>
            <person name="Dougan E. K."/>
            <person name="Thang M."/>
            <person name="Chan C."/>
        </authorList>
    </citation>
    <scope>NUCLEOTIDE SEQUENCE [LARGE SCALE GENOMIC DNA]</scope>
</reference>
<feature type="region of interest" description="Disordered" evidence="1">
    <location>
        <begin position="1"/>
        <end position="29"/>
    </location>
</feature>
<evidence type="ECO:0000313" key="2">
    <source>
        <dbReference type="EMBL" id="CAK0851275.1"/>
    </source>
</evidence>
<proteinExistence type="predicted"/>
<dbReference type="EMBL" id="CAUYUJ010015223">
    <property type="protein sequence ID" value="CAK0851275.1"/>
    <property type="molecule type" value="Genomic_DNA"/>
</dbReference>
<gene>
    <name evidence="2" type="ORF">PCOR1329_LOCUS43454</name>
</gene>
<dbReference type="Proteomes" id="UP001189429">
    <property type="component" value="Unassembled WGS sequence"/>
</dbReference>
<comment type="caution">
    <text evidence="2">The sequence shown here is derived from an EMBL/GenBank/DDBJ whole genome shotgun (WGS) entry which is preliminary data.</text>
</comment>
<evidence type="ECO:0000256" key="1">
    <source>
        <dbReference type="SAM" id="MobiDB-lite"/>
    </source>
</evidence>
<keyword evidence="3" id="KW-1185">Reference proteome</keyword>
<feature type="non-terminal residue" evidence="2">
    <location>
        <position position="1"/>
    </location>
</feature>
<accession>A0ABN9TZ95</accession>
<protein>
    <submittedName>
        <fullName evidence="2">Uncharacterized protein</fullName>
    </submittedName>
</protein>
<organism evidence="2 3">
    <name type="scientific">Prorocentrum cordatum</name>
    <dbReference type="NCBI Taxonomy" id="2364126"/>
    <lineage>
        <taxon>Eukaryota</taxon>
        <taxon>Sar</taxon>
        <taxon>Alveolata</taxon>
        <taxon>Dinophyceae</taxon>
        <taxon>Prorocentrales</taxon>
        <taxon>Prorocentraceae</taxon>
        <taxon>Prorocentrum</taxon>
    </lineage>
</organism>
<name>A0ABN9TZ95_9DINO</name>